<dbReference type="GO" id="GO:0016787">
    <property type="term" value="F:hydrolase activity"/>
    <property type="evidence" value="ECO:0007669"/>
    <property type="project" value="UniProtKB-KW"/>
</dbReference>
<keyword evidence="2" id="KW-1185">Reference proteome</keyword>
<evidence type="ECO:0000313" key="1">
    <source>
        <dbReference type="EMBL" id="GAA3598290.1"/>
    </source>
</evidence>
<name>A0ABP6Z476_9ACTN</name>
<evidence type="ECO:0000313" key="2">
    <source>
        <dbReference type="Proteomes" id="UP001501222"/>
    </source>
</evidence>
<comment type="caution">
    <text evidence="1">The sequence shown here is derived from an EMBL/GenBank/DDBJ whole genome shotgun (WGS) entry which is preliminary data.</text>
</comment>
<dbReference type="Proteomes" id="UP001501222">
    <property type="component" value="Unassembled WGS sequence"/>
</dbReference>
<dbReference type="InterPro" id="IPR006357">
    <property type="entry name" value="HAD-SF_hydro_IIA"/>
</dbReference>
<reference evidence="2" key="1">
    <citation type="journal article" date="2019" name="Int. J. Syst. Evol. Microbiol.">
        <title>The Global Catalogue of Microorganisms (GCM) 10K type strain sequencing project: providing services to taxonomists for standard genome sequencing and annotation.</title>
        <authorList>
            <consortium name="The Broad Institute Genomics Platform"/>
            <consortium name="The Broad Institute Genome Sequencing Center for Infectious Disease"/>
            <person name="Wu L."/>
            <person name="Ma J."/>
        </authorList>
    </citation>
    <scope>NUCLEOTIDE SEQUENCE [LARGE SCALE GENOMIC DNA]</scope>
    <source>
        <strain evidence="2">JCM 16928</strain>
    </source>
</reference>
<dbReference type="EMBL" id="BAABAA010000022">
    <property type="protein sequence ID" value="GAA3598290.1"/>
    <property type="molecule type" value="Genomic_DNA"/>
</dbReference>
<organism evidence="1 2">
    <name type="scientific">Kribbella ginsengisoli</name>
    <dbReference type="NCBI Taxonomy" id="363865"/>
    <lineage>
        <taxon>Bacteria</taxon>
        <taxon>Bacillati</taxon>
        <taxon>Actinomycetota</taxon>
        <taxon>Actinomycetes</taxon>
        <taxon>Propionibacteriales</taxon>
        <taxon>Kribbellaceae</taxon>
        <taxon>Kribbella</taxon>
    </lineage>
</organism>
<dbReference type="PANTHER" id="PTHR19288:SF46">
    <property type="entry name" value="HALOACID DEHALOGENASE-LIKE HYDROLASE DOMAIN-CONTAINING PROTEIN 2"/>
    <property type="match status" value="1"/>
</dbReference>
<dbReference type="InterPro" id="IPR023214">
    <property type="entry name" value="HAD_sf"/>
</dbReference>
<dbReference type="PANTHER" id="PTHR19288">
    <property type="entry name" value="4-NITROPHENYLPHOSPHATASE-RELATED"/>
    <property type="match status" value="1"/>
</dbReference>
<sequence>MVTGQPVRRFDGYALDLDGTVHVDEKPLPGAVEAIRELRRGGARVMFVTNKPLDTGAGYAAKLTSMGVPATEDDVVTALDALRLYLLDKHAGAKLAYIAEPLVPQTLEREGFATASNPSSTDVVVVSFDRTFSYEKLDFAFKAVRSGASIVATNPDPYCPTVNGGLPDCAAMLAALEACTGVKAEAVVGKPSSHMAAAVLQRIDITSKRCAMVGDRLATDVAMGLHAGMAGILVLTGATTLADVASSPIRPTAVVHSLTDLVA</sequence>
<accession>A0ABP6Z476</accession>
<dbReference type="Pfam" id="PF13344">
    <property type="entry name" value="Hydrolase_6"/>
    <property type="match status" value="1"/>
</dbReference>
<dbReference type="RefSeq" id="WP_344850133.1">
    <property type="nucleotide sequence ID" value="NZ_BAABAA010000022.1"/>
</dbReference>
<protein>
    <submittedName>
        <fullName evidence="1">HAD-IIA family hydrolase</fullName>
    </submittedName>
</protein>
<keyword evidence="1" id="KW-0378">Hydrolase</keyword>
<dbReference type="Pfam" id="PF13242">
    <property type="entry name" value="Hydrolase_like"/>
    <property type="match status" value="1"/>
</dbReference>
<gene>
    <name evidence="1" type="ORF">GCM10022235_82610</name>
</gene>
<dbReference type="SUPFAM" id="SSF56784">
    <property type="entry name" value="HAD-like"/>
    <property type="match status" value="1"/>
</dbReference>
<dbReference type="NCBIfam" id="TIGR01460">
    <property type="entry name" value="HAD-SF-IIA"/>
    <property type="match status" value="1"/>
</dbReference>
<dbReference type="Gene3D" id="3.40.50.1000">
    <property type="entry name" value="HAD superfamily/HAD-like"/>
    <property type="match status" value="2"/>
</dbReference>
<dbReference type="InterPro" id="IPR036412">
    <property type="entry name" value="HAD-like_sf"/>
</dbReference>
<proteinExistence type="predicted"/>